<organism evidence="2">
    <name type="scientific">Methylobacterium bullatum</name>
    <dbReference type="NCBI Taxonomy" id="570505"/>
    <lineage>
        <taxon>Bacteria</taxon>
        <taxon>Pseudomonadati</taxon>
        <taxon>Pseudomonadota</taxon>
        <taxon>Alphaproteobacteria</taxon>
        <taxon>Hyphomicrobiales</taxon>
        <taxon>Methylobacteriaceae</taxon>
        <taxon>Methylobacterium</taxon>
    </lineage>
</organism>
<gene>
    <name evidence="2" type="ORF">MBLL_03581</name>
</gene>
<dbReference type="PROSITE" id="PS50173">
    <property type="entry name" value="UMUC"/>
    <property type="match status" value="1"/>
</dbReference>
<evidence type="ECO:0000313" key="2">
    <source>
        <dbReference type="EMBL" id="CAA2144457.1"/>
    </source>
</evidence>
<proteinExistence type="predicted"/>
<dbReference type="InterPro" id="IPR043502">
    <property type="entry name" value="DNA/RNA_pol_sf"/>
</dbReference>
<dbReference type="EMBL" id="LR743511">
    <property type="protein sequence ID" value="CAA2144457.1"/>
    <property type="molecule type" value="Genomic_DNA"/>
</dbReference>
<dbReference type="Pfam" id="PF00817">
    <property type="entry name" value="IMS"/>
    <property type="match status" value="1"/>
</dbReference>
<protein>
    <recommendedName>
        <fullName evidence="1">UmuC domain-containing protein</fullName>
    </recommendedName>
</protein>
<accession>A0A679K7M9</accession>
<name>A0A679K7M9_9HYPH</name>
<dbReference type="GO" id="GO:0006281">
    <property type="term" value="P:DNA repair"/>
    <property type="evidence" value="ECO:0007669"/>
    <property type="project" value="InterPro"/>
</dbReference>
<dbReference type="SUPFAM" id="SSF56672">
    <property type="entry name" value="DNA/RNA polymerases"/>
    <property type="match status" value="1"/>
</dbReference>
<feature type="domain" description="UmuC" evidence="1">
    <location>
        <begin position="5"/>
        <end position="56"/>
    </location>
</feature>
<evidence type="ECO:0000259" key="1">
    <source>
        <dbReference type="PROSITE" id="PS50173"/>
    </source>
</evidence>
<dbReference type="AlphaFoldDB" id="A0A679K7M9"/>
<reference evidence="2" key="1">
    <citation type="submission" date="2019-12" db="EMBL/GenBank/DDBJ databases">
        <authorList>
            <person name="Cremers G."/>
        </authorList>
    </citation>
    <scope>NUCLEOTIDE SEQUENCE</scope>
    <source>
        <strain evidence="2">Mbul2</strain>
    </source>
</reference>
<dbReference type="InterPro" id="IPR001126">
    <property type="entry name" value="UmuC"/>
</dbReference>
<sequence>MTRATALIDGNSFYCSCERVFDAKLARLPLIVLSNNDNFCNRVSAVKHFDPSAGFQLKVWKE</sequence>